<name>A0ABT3GWC7_9RHOB</name>
<evidence type="ECO:0000256" key="2">
    <source>
        <dbReference type="SAM" id="Phobius"/>
    </source>
</evidence>
<keyword evidence="2" id="KW-0812">Transmembrane</keyword>
<evidence type="ECO:0000256" key="1">
    <source>
        <dbReference type="SAM" id="MobiDB-lite"/>
    </source>
</evidence>
<feature type="region of interest" description="Disordered" evidence="1">
    <location>
        <begin position="55"/>
        <end position="93"/>
    </location>
</feature>
<keyword evidence="2" id="KW-0472">Membrane</keyword>
<feature type="compositionally biased region" description="Low complexity" evidence="1">
    <location>
        <begin position="62"/>
        <end position="79"/>
    </location>
</feature>
<feature type="compositionally biased region" description="Basic and acidic residues" evidence="1">
    <location>
        <begin position="1"/>
        <end position="14"/>
    </location>
</feature>
<comment type="caution">
    <text evidence="3">The sequence shown here is derived from an EMBL/GenBank/DDBJ whole genome shotgun (WGS) entry which is preliminary data.</text>
</comment>
<dbReference type="EMBL" id="JAPDFL010000001">
    <property type="protein sequence ID" value="MCW1931800.1"/>
    <property type="molecule type" value="Genomic_DNA"/>
</dbReference>
<dbReference type="Proteomes" id="UP001208938">
    <property type="component" value="Unassembled WGS sequence"/>
</dbReference>
<gene>
    <name evidence="3" type="ORF">OKW52_05865</name>
</gene>
<proteinExistence type="predicted"/>
<reference evidence="3 4" key="1">
    <citation type="submission" date="2022-10" db="EMBL/GenBank/DDBJ databases">
        <title>Pararhodobacter sp. nov., isolated from marine algae.</title>
        <authorList>
            <person name="Choi B.J."/>
            <person name="Kim J.M."/>
            <person name="Lee J.K."/>
            <person name="Choi D.G."/>
            <person name="Jeon C.O."/>
        </authorList>
    </citation>
    <scope>NUCLEOTIDE SEQUENCE [LARGE SCALE GENOMIC DNA]</scope>
    <source>
        <strain evidence="3 4">ZQ420</strain>
    </source>
</reference>
<keyword evidence="2" id="KW-1133">Transmembrane helix</keyword>
<feature type="region of interest" description="Disordered" evidence="1">
    <location>
        <begin position="1"/>
        <end position="27"/>
    </location>
</feature>
<evidence type="ECO:0000313" key="4">
    <source>
        <dbReference type="Proteomes" id="UP001208938"/>
    </source>
</evidence>
<organism evidence="3 4">
    <name type="scientific">Pararhodobacter zhoushanensis</name>
    <dbReference type="NCBI Taxonomy" id="2479545"/>
    <lineage>
        <taxon>Bacteria</taxon>
        <taxon>Pseudomonadati</taxon>
        <taxon>Pseudomonadota</taxon>
        <taxon>Alphaproteobacteria</taxon>
        <taxon>Rhodobacterales</taxon>
        <taxon>Paracoccaceae</taxon>
        <taxon>Pararhodobacter</taxon>
    </lineage>
</organism>
<accession>A0ABT3GWC7</accession>
<evidence type="ECO:0000313" key="3">
    <source>
        <dbReference type="EMBL" id="MCW1931800.1"/>
    </source>
</evidence>
<keyword evidence="4" id="KW-1185">Reference proteome</keyword>
<feature type="transmembrane region" description="Helical" evidence="2">
    <location>
        <begin position="30"/>
        <end position="50"/>
    </location>
</feature>
<sequence length="93" mass="9192">MAYHDEARSARQDRVPGTPLGYETRQSGTGVGGILVGAVVVLLLIAAFVFGGRGSDEGSLSAPNTAAPADVAPAPAAVPQEGDAAPAPLVPAE</sequence>
<dbReference type="RefSeq" id="WP_264504887.1">
    <property type="nucleotide sequence ID" value="NZ_JAPDFL010000001.1"/>
</dbReference>
<protein>
    <recommendedName>
        <fullName evidence="5">SPOR domain-containing protein</fullName>
    </recommendedName>
</protein>
<evidence type="ECO:0008006" key="5">
    <source>
        <dbReference type="Google" id="ProtNLM"/>
    </source>
</evidence>